<sequence length="97" mass="11451">MIKLAMTRQENRHSRPGMDLVRDEVSYGLCDEIQQLKAEKRALEDQLKQAKHAWNILQQQLHRIEDEIAVKSNSIMLEKRALETRRRLNTEITPNTE</sequence>
<comment type="subcellular location">
    <subcellularLocation>
        <location evidence="3">Cytoplasm</location>
        <location evidence="3">Cytoskeleton</location>
        <location evidence="3">Cilium axoneme</location>
    </subcellularLocation>
</comment>
<dbReference type="GO" id="GO:0005930">
    <property type="term" value="C:axoneme"/>
    <property type="evidence" value="ECO:0007669"/>
    <property type="project" value="UniProtKB-SubCell"/>
</dbReference>
<gene>
    <name evidence="5" type="ORF">OXD698_LOCUS50861</name>
</gene>
<name>A0A820NKP2_9BILA</name>
<dbReference type="PRINTS" id="PR00511">
    <property type="entry name" value="TEKTIN"/>
</dbReference>
<dbReference type="InterPro" id="IPR000435">
    <property type="entry name" value="Tektins"/>
</dbReference>
<proteinExistence type="inferred from homology"/>
<dbReference type="GO" id="GO:0015630">
    <property type="term" value="C:microtubule cytoskeleton"/>
    <property type="evidence" value="ECO:0007669"/>
    <property type="project" value="UniProtKB-UniRule"/>
</dbReference>
<evidence type="ECO:0000313" key="6">
    <source>
        <dbReference type="Proteomes" id="UP000663844"/>
    </source>
</evidence>
<reference evidence="5" key="1">
    <citation type="submission" date="2021-02" db="EMBL/GenBank/DDBJ databases">
        <authorList>
            <person name="Nowell W R."/>
        </authorList>
    </citation>
    <scope>NUCLEOTIDE SEQUENCE</scope>
</reference>
<dbReference type="Pfam" id="PF03148">
    <property type="entry name" value="Tektin"/>
    <property type="match status" value="1"/>
</dbReference>
<evidence type="ECO:0000256" key="3">
    <source>
        <dbReference type="RuleBase" id="RU367040"/>
    </source>
</evidence>
<dbReference type="PANTHER" id="PTHR19960">
    <property type="entry name" value="TEKTIN"/>
    <property type="match status" value="1"/>
</dbReference>
<dbReference type="InterPro" id="IPR048256">
    <property type="entry name" value="Tektin-like"/>
</dbReference>
<protein>
    <recommendedName>
        <fullName evidence="3">Tektin</fullName>
    </recommendedName>
</protein>
<dbReference type="EMBL" id="CAJOAZ010025092">
    <property type="protein sequence ID" value="CAF4390238.1"/>
    <property type="molecule type" value="Genomic_DNA"/>
</dbReference>
<accession>A0A820NKP2</accession>
<evidence type="ECO:0000256" key="4">
    <source>
        <dbReference type="SAM" id="Coils"/>
    </source>
</evidence>
<feature type="coiled-coil region" evidence="4">
    <location>
        <begin position="33"/>
        <end position="67"/>
    </location>
</feature>
<keyword evidence="3" id="KW-0969">Cilium</keyword>
<keyword evidence="2" id="KW-0963">Cytoplasm</keyword>
<keyword evidence="4" id="KW-0175">Coiled coil</keyword>
<feature type="non-terminal residue" evidence="5">
    <location>
        <position position="1"/>
    </location>
</feature>
<dbReference type="GO" id="GO:0060271">
    <property type="term" value="P:cilium assembly"/>
    <property type="evidence" value="ECO:0007669"/>
    <property type="project" value="UniProtKB-UniRule"/>
</dbReference>
<keyword evidence="3" id="KW-0966">Cell projection</keyword>
<dbReference type="AlphaFoldDB" id="A0A820NKP2"/>
<organism evidence="5 6">
    <name type="scientific">Adineta steineri</name>
    <dbReference type="NCBI Taxonomy" id="433720"/>
    <lineage>
        <taxon>Eukaryota</taxon>
        <taxon>Metazoa</taxon>
        <taxon>Spiralia</taxon>
        <taxon>Gnathifera</taxon>
        <taxon>Rotifera</taxon>
        <taxon>Eurotatoria</taxon>
        <taxon>Bdelloidea</taxon>
        <taxon>Adinetida</taxon>
        <taxon>Adinetidae</taxon>
        <taxon>Adineta</taxon>
    </lineage>
</organism>
<evidence type="ECO:0000256" key="2">
    <source>
        <dbReference type="ARBA" id="ARBA00022490"/>
    </source>
</evidence>
<evidence type="ECO:0000256" key="1">
    <source>
        <dbReference type="ARBA" id="ARBA00007209"/>
    </source>
</evidence>
<comment type="similarity">
    <text evidence="1 3">Belongs to the tektin family.</text>
</comment>
<dbReference type="PANTHER" id="PTHR19960:SF7">
    <property type="entry name" value="TEKTIN"/>
    <property type="match status" value="1"/>
</dbReference>
<evidence type="ECO:0000313" key="5">
    <source>
        <dbReference type="EMBL" id="CAF4390238.1"/>
    </source>
</evidence>
<dbReference type="GO" id="GO:0060294">
    <property type="term" value="P:cilium movement involved in cell motility"/>
    <property type="evidence" value="ECO:0007669"/>
    <property type="project" value="UniProtKB-UniRule"/>
</dbReference>
<comment type="caution">
    <text evidence="5">The sequence shown here is derived from an EMBL/GenBank/DDBJ whole genome shotgun (WGS) entry which is preliminary data.</text>
</comment>
<dbReference type="Proteomes" id="UP000663844">
    <property type="component" value="Unassembled WGS sequence"/>
</dbReference>
<dbReference type="GO" id="GO:0005634">
    <property type="term" value="C:nucleus"/>
    <property type="evidence" value="ECO:0007669"/>
    <property type="project" value="TreeGrafter"/>
</dbReference>
<keyword evidence="3" id="KW-0282">Flagellum</keyword>